<dbReference type="PANTHER" id="PTHR31293:SF22">
    <property type="entry name" value="BNAC06G06520D PROTEIN"/>
    <property type="match status" value="1"/>
</dbReference>
<keyword evidence="2" id="KW-1185">Reference proteome</keyword>
<sequence length="154" mass="17039">MSSLINGISNVHTLILTRASADVISRCVKHGLSLPVFKNLVGLSFRGDNKRCWKLLPYLIKQSPKLYTLIFHGLDDFTCDGTMHLVKVKVLHVLGGGGSTARELEHLILGALWLMMVKYCKLMTLVGAASSKCKTDFVSYFYPSPLVNLLVESL</sequence>
<evidence type="ECO:0000313" key="2">
    <source>
        <dbReference type="Proteomes" id="UP000266723"/>
    </source>
</evidence>
<organism evidence="1 2">
    <name type="scientific">Brassica cretica</name>
    <name type="common">Mustard</name>
    <dbReference type="NCBI Taxonomy" id="69181"/>
    <lineage>
        <taxon>Eukaryota</taxon>
        <taxon>Viridiplantae</taxon>
        <taxon>Streptophyta</taxon>
        <taxon>Embryophyta</taxon>
        <taxon>Tracheophyta</taxon>
        <taxon>Spermatophyta</taxon>
        <taxon>Magnoliopsida</taxon>
        <taxon>eudicotyledons</taxon>
        <taxon>Gunneridae</taxon>
        <taxon>Pentapetalae</taxon>
        <taxon>rosids</taxon>
        <taxon>malvids</taxon>
        <taxon>Brassicales</taxon>
        <taxon>Brassicaceae</taxon>
        <taxon>Brassiceae</taxon>
        <taxon>Brassica</taxon>
    </lineage>
</organism>
<evidence type="ECO:0008006" key="3">
    <source>
        <dbReference type="Google" id="ProtNLM"/>
    </source>
</evidence>
<dbReference type="PANTHER" id="PTHR31293">
    <property type="entry name" value="RNI-LIKE SUPERFAMILY PROTEIN"/>
    <property type="match status" value="1"/>
</dbReference>
<dbReference type="EMBL" id="QGKV02001507">
    <property type="protein sequence ID" value="KAF3533411.1"/>
    <property type="molecule type" value="Genomic_DNA"/>
</dbReference>
<accession>A0ABQ7BMM0</accession>
<dbReference type="Proteomes" id="UP000266723">
    <property type="component" value="Unassembled WGS sequence"/>
</dbReference>
<dbReference type="InterPro" id="IPR055294">
    <property type="entry name" value="FBL60-like"/>
</dbReference>
<name>A0ABQ7BMM0_BRACR</name>
<evidence type="ECO:0000313" key="1">
    <source>
        <dbReference type="EMBL" id="KAF3533411.1"/>
    </source>
</evidence>
<protein>
    <recommendedName>
        <fullName evidence="3">FBD domain-containing protein</fullName>
    </recommendedName>
</protein>
<comment type="caution">
    <text evidence="1">The sequence shown here is derived from an EMBL/GenBank/DDBJ whole genome shotgun (WGS) entry which is preliminary data.</text>
</comment>
<reference evidence="1 2" key="1">
    <citation type="journal article" date="2020" name="BMC Genomics">
        <title>Intraspecific diversification of the crop wild relative Brassica cretica Lam. using demographic model selection.</title>
        <authorList>
            <person name="Kioukis A."/>
            <person name="Michalopoulou V.A."/>
            <person name="Briers L."/>
            <person name="Pirintsos S."/>
            <person name="Studholme D.J."/>
            <person name="Pavlidis P."/>
            <person name="Sarris P.F."/>
        </authorList>
    </citation>
    <scope>NUCLEOTIDE SEQUENCE [LARGE SCALE GENOMIC DNA]</scope>
    <source>
        <strain evidence="2">cv. PFS-1207/04</strain>
    </source>
</reference>
<proteinExistence type="predicted"/>
<gene>
    <name evidence="1" type="ORF">DY000_02043382</name>
</gene>